<keyword evidence="4 6" id="KW-0975">Bacterial flagellum</keyword>
<keyword evidence="8" id="KW-0966">Cell projection</keyword>
<keyword evidence="9" id="KW-1185">Reference proteome</keyword>
<protein>
    <recommendedName>
        <fullName evidence="3 6">Flagellar basal body rod protein FlgB</fullName>
    </recommendedName>
</protein>
<dbReference type="OrthoDB" id="9788334at2"/>
<comment type="subunit">
    <text evidence="6">The basal body constitutes a major portion of the flagellar organelle and consists of a number of rings mounted on a central rod.</text>
</comment>
<evidence type="ECO:0000256" key="5">
    <source>
        <dbReference type="ARBA" id="ARBA00024934"/>
    </source>
</evidence>
<comment type="function">
    <text evidence="5 6">Structural component of flagellum, the bacterial motility apparatus. Part of the rod structure of flagellar basal body.</text>
</comment>
<dbReference type="RefSeq" id="WP_090645292.1">
    <property type="nucleotide sequence ID" value="NZ_CBCRYE010000001.1"/>
</dbReference>
<reference evidence="9" key="1">
    <citation type="submission" date="2016-10" db="EMBL/GenBank/DDBJ databases">
        <authorList>
            <person name="Varghese N."/>
            <person name="Submissions S."/>
        </authorList>
    </citation>
    <scope>NUCLEOTIDE SEQUENCE [LARGE SCALE GENOMIC DNA]</scope>
    <source>
        <strain evidence="9">CGMCC 1.3431</strain>
    </source>
</reference>
<evidence type="ECO:0000256" key="4">
    <source>
        <dbReference type="ARBA" id="ARBA00023143"/>
    </source>
</evidence>
<sequence length="142" mass="15341">MTTNTANQGIGFLNALQSRMSWLNDRQKVVAQNVANASTPGFKPRDLMGQDFGKLMAGQDEAANGLGMTMTNAMHLPSPDGGATRAKEIVSLDSETTMDGNSVVLEEQMLKMAESRMQFQAAVSFYEKSMSMLRMAAKAPGK</sequence>
<dbReference type="GO" id="GO:0030694">
    <property type="term" value="C:bacterial-type flagellum basal body, rod"/>
    <property type="evidence" value="ECO:0007669"/>
    <property type="project" value="InterPro"/>
</dbReference>
<comment type="similarity">
    <text evidence="2 6">Belongs to the flagella basal body rod proteins family.</text>
</comment>
<evidence type="ECO:0000313" key="8">
    <source>
        <dbReference type="EMBL" id="SCW45826.1"/>
    </source>
</evidence>
<dbReference type="InterPro" id="IPR001444">
    <property type="entry name" value="Flag_bb_rod_N"/>
</dbReference>
<organism evidence="8 9">
    <name type="scientific">Asticcacaulis taihuensis</name>
    <dbReference type="NCBI Taxonomy" id="260084"/>
    <lineage>
        <taxon>Bacteria</taxon>
        <taxon>Pseudomonadati</taxon>
        <taxon>Pseudomonadota</taxon>
        <taxon>Alphaproteobacteria</taxon>
        <taxon>Caulobacterales</taxon>
        <taxon>Caulobacteraceae</taxon>
        <taxon>Asticcacaulis</taxon>
    </lineage>
</organism>
<accession>A0A1G4QMI0</accession>
<dbReference type="Proteomes" id="UP000199150">
    <property type="component" value="Unassembled WGS sequence"/>
</dbReference>
<evidence type="ECO:0000256" key="3">
    <source>
        <dbReference type="ARBA" id="ARBA00014376"/>
    </source>
</evidence>
<evidence type="ECO:0000313" key="9">
    <source>
        <dbReference type="Proteomes" id="UP000199150"/>
    </source>
</evidence>
<proteinExistence type="inferred from homology"/>
<evidence type="ECO:0000256" key="1">
    <source>
        <dbReference type="ARBA" id="ARBA00004117"/>
    </source>
</evidence>
<keyword evidence="8" id="KW-0282">Flagellum</keyword>
<evidence type="ECO:0000256" key="6">
    <source>
        <dbReference type="PIRNR" id="PIRNR002889"/>
    </source>
</evidence>
<dbReference type="NCBIfam" id="TIGR01396">
    <property type="entry name" value="FlgB"/>
    <property type="match status" value="1"/>
</dbReference>
<evidence type="ECO:0000259" key="7">
    <source>
        <dbReference type="Pfam" id="PF00460"/>
    </source>
</evidence>
<dbReference type="PIRSF" id="PIRSF002889">
    <property type="entry name" value="Rod_FlgB"/>
    <property type="match status" value="1"/>
</dbReference>
<evidence type="ECO:0000256" key="2">
    <source>
        <dbReference type="ARBA" id="ARBA00009677"/>
    </source>
</evidence>
<keyword evidence="8" id="KW-0969">Cilium</keyword>
<dbReference type="GO" id="GO:0071973">
    <property type="term" value="P:bacterial-type flagellum-dependent cell motility"/>
    <property type="evidence" value="ECO:0007669"/>
    <property type="project" value="InterPro"/>
</dbReference>
<dbReference type="AlphaFoldDB" id="A0A1G4QMI0"/>
<dbReference type="EMBL" id="FMTS01000001">
    <property type="protein sequence ID" value="SCW45826.1"/>
    <property type="molecule type" value="Genomic_DNA"/>
</dbReference>
<dbReference type="Pfam" id="PF00460">
    <property type="entry name" value="Flg_bb_rod"/>
    <property type="match status" value="1"/>
</dbReference>
<dbReference type="STRING" id="260084.SAMN02927928_1372"/>
<name>A0A1G4QMI0_9CAUL</name>
<feature type="domain" description="Flagellar basal body rod protein N-terminal" evidence="7">
    <location>
        <begin position="13"/>
        <end position="43"/>
    </location>
</feature>
<comment type="subcellular location">
    <subcellularLocation>
        <location evidence="1 6">Bacterial flagellum basal body</location>
    </subcellularLocation>
</comment>
<gene>
    <name evidence="8" type="ORF">SAMN02927928_1372</name>
</gene>
<dbReference type="InterPro" id="IPR006300">
    <property type="entry name" value="FlgB"/>
</dbReference>